<reference evidence="4" key="1">
    <citation type="submission" date="2018-07" db="EMBL/GenBank/DDBJ databases">
        <title>Complete genome sequence of Sphingomonas bisphenolicum strain AO1, a bisphenol A degradative bacterium isolated from Japanese farm field.</title>
        <authorList>
            <person name="Murakami M."/>
            <person name="Koh M."/>
            <person name="Koba S."/>
            <person name="Matsumura Y."/>
        </authorList>
    </citation>
    <scope>NUCLEOTIDE SEQUENCE</scope>
    <source>
        <strain evidence="4">AO1</strain>
    </source>
</reference>
<evidence type="ECO:0000313" key="4">
    <source>
        <dbReference type="EMBL" id="BBF72255.1"/>
    </source>
</evidence>
<gene>
    <name evidence="4" type="ORF">SBA_ch2_7880</name>
</gene>
<evidence type="ECO:0000256" key="3">
    <source>
        <dbReference type="SAM" id="Phobius"/>
    </source>
</evidence>
<dbReference type="Gene3D" id="1.10.630.10">
    <property type="entry name" value="Cytochrome P450"/>
    <property type="match status" value="1"/>
</dbReference>
<dbReference type="Pfam" id="PF00067">
    <property type="entry name" value="p450"/>
    <property type="match status" value="1"/>
</dbReference>
<keyword evidence="3" id="KW-0812">Transmembrane</keyword>
<evidence type="ECO:0000313" key="5">
    <source>
        <dbReference type="Proteomes" id="UP001059971"/>
    </source>
</evidence>
<evidence type="ECO:0000256" key="1">
    <source>
        <dbReference type="ARBA" id="ARBA00010617"/>
    </source>
</evidence>
<dbReference type="InterPro" id="IPR002397">
    <property type="entry name" value="Cyt_P450_B"/>
</dbReference>
<dbReference type="Proteomes" id="UP001059971">
    <property type="component" value="Chromosome 2"/>
</dbReference>
<accession>A0ABN5WKF7</accession>
<keyword evidence="2" id="KW-0560">Oxidoreductase</keyword>
<proteinExistence type="inferred from homology"/>
<dbReference type="InterPro" id="IPR001128">
    <property type="entry name" value="Cyt_P450"/>
</dbReference>
<feature type="transmembrane region" description="Helical" evidence="3">
    <location>
        <begin position="243"/>
        <end position="270"/>
    </location>
</feature>
<keyword evidence="2" id="KW-0408">Iron</keyword>
<organism evidence="4 5">
    <name type="scientific">Sphingomonas bisphenolicum</name>
    <dbReference type="NCBI Taxonomy" id="296544"/>
    <lineage>
        <taxon>Bacteria</taxon>
        <taxon>Pseudomonadati</taxon>
        <taxon>Pseudomonadota</taxon>
        <taxon>Alphaproteobacteria</taxon>
        <taxon>Sphingomonadales</taxon>
        <taxon>Sphingomonadaceae</taxon>
        <taxon>Sphingomonas</taxon>
    </lineage>
</organism>
<dbReference type="InterPro" id="IPR036396">
    <property type="entry name" value="Cyt_P450_sf"/>
</dbReference>
<evidence type="ECO:0000256" key="2">
    <source>
        <dbReference type="RuleBase" id="RU000461"/>
    </source>
</evidence>
<name>A0ABN5WKF7_9SPHN</name>
<dbReference type="EMBL" id="AP018818">
    <property type="protein sequence ID" value="BBF72255.1"/>
    <property type="molecule type" value="Genomic_DNA"/>
</dbReference>
<dbReference type="PROSITE" id="PS00086">
    <property type="entry name" value="CYTOCHROME_P450"/>
    <property type="match status" value="1"/>
</dbReference>
<dbReference type="PRINTS" id="PR00359">
    <property type="entry name" value="BP450"/>
</dbReference>
<keyword evidence="2" id="KW-0349">Heme</keyword>
<dbReference type="InterPro" id="IPR017972">
    <property type="entry name" value="Cyt_P450_CS"/>
</dbReference>
<keyword evidence="3" id="KW-0472">Membrane</keyword>
<dbReference type="SUPFAM" id="SSF48264">
    <property type="entry name" value="Cytochrome P450"/>
    <property type="match status" value="1"/>
</dbReference>
<keyword evidence="2" id="KW-0479">Metal-binding</keyword>
<keyword evidence="5" id="KW-1185">Reference proteome</keyword>
<dbReference type="PANTHER" id="PTHR46696">
    <property type="entry name" value="P450, PUTATIVE (EUROFUNG)-RELATED"/>
    <property type="match status" value="1"/>
</dbReference>
<protein>
    <submittedName>
        <fullName evidence="4">Cytochrome P450</fullName>
    </submittedName>
</protein>
<comment type="similarity">
    <text evidence="1 2">Belongs to the cytochrome P450 family.</text>
</comment>
<keyword evidence="3" id="KW-1133">Transmembrane helix</keyword>
<sequence length="417" mass="46274">MREATMTSYIAGNARDLEFSDFDPFGDAFRRHPEKFHPMLLTQSPGFIHMEGVPSAYVAGFAQNQAMLRNFKAFSSLKPKNLPGMERIDFFNGLPVMNYADPPDHTRRRKVVNPAFTPKRTQMLNENAAILIDRLIDDIVERGKGFEALGDLTKPLSIDILLRRFLGIEDKDQAIFMNYVATLPLLDSMRPGDPKPQPYLDAWAQGAAYCKEQQALARQGRCHNLIGVIADGAEDGAIDDDEMMAMMIVLLIGGVSTVAGAAAASLMNLARHPDIAERVRQNPSLAGAVLEESMRLDPPVSLVMRFATDDTELGGKVIPKGMPVYAMLGVACHDPDIFPDPYRFDIDRPNGKDHLAFGYGMHTCIGNAITRNVVPLLLNKLLARMPDLRLADRDDAVQWDTSTPRARHIGKLYLEAR</sequence>
<keyword evidence="2" id="KW-0503">Monooxygenase</keyword>
<dbReference type="PANTHER" id="PTHR46696:SF6">
    <property type="entry name" value="P450, PUTATIVE (EUROFUNG)-RELATED"/>
    <property type="match status" value="1"/>
</dbReference>